<comment type="caution">
    <text evidence="1">The sequence shown here is derived from an EMBL/GenBank/DDBJ whole genome shotgun (WGS) entry which is preliminary data.</text>
</comment>
<gene>
    <name evidence="1" type="ORF">PBY51_022098</name>
</gene>
<reference evidence="1 2" key="1">
    <citation type="journal article" date="2023" name="Genes (Basel)">
        <title>Chromosome-Level Genome Assembly and Circadian Gene Repertoire of the Patagonia Blennie Eleginops maclovinus-The Closest Ancestral Proxy of Antarctic Cryonotothenioids.</title>
        <authorList>
            <person name="Cheng C.C."/>
            <person name="Rivera-Colon A.G."/>
            <person name="Minhas B.F."/>
            <person name="Wilson L."/>
            <person name="Rayamajhi N."/>
            <person name="Vargas-Chacoff L."/>
            <person name="Catchen J.M."/>
        </authorList>
    </citation>
    <scope>NUCLEOTIDE SEQUENCE [LARGE SCALE GENOMIC DNA]</scope>
    <source>
        <strain evidence="1">JMC-PN-2008</strain>
    </source>
</reference>
<accession>A0AAN8AFB6</accession>
<evidence type="ECO:0000313" key="1">
    <source>
        <dbReference type="EMBL" id="KAK5860636.1"/>
    </source>
</evidence>
<proteinExistence type="predicted"/>
<organism evidence="1 2">
    <name type="scientific">Eleginops maclovinus</name>
    <name type="common">Patagonian blennie</name>
    <name type="synonym">Eleginus maclovinus</name>
    <dbReference type="NCBI Taxonomy" id="56733"/>
    <lineage>
        <taxon>Eukaryota</taxon>
        <taxon>Metazoa</taxon>
        <taxon>Chordata</taxon>
        <taxon>Craniata</taxon>
        <taxon>Vertebrata</taxon>
        <taxon>Euteleostomi</taxon>
        <taxon>Actinopterygii</taxon>
        <taxon>Neopterygii</taxon>
        <taxon>Teleostei</taxon>
        <taxon>Neoteleostei</taxon>
        <taxon>Acanthomorphata</taxon>
        <taxon>Eupercaria</taxon>
        <taxon>Perciformes</taxon>
        <taxon>Notothenioidei</taxon>
        <taxon>Eleginopidae</taxon>
        <taxon>Eleginops</taxon>
    </lineage>
</organism>
<name>A0AAN8AFB6_ELEMC</name>
<reference evidence="1 2" key="2">
    <citation type="journal article" date="2023" name="Mol. Biol. Evol.">
        <title>Genomics of Secondarily Temperate Adaptation in the Only Non-Antarctic Icefish.</title>
        <authorList>
            <person name="Rivera-Colon A.G."/>
            <person name="Rayamajhi N."/>
            <person name="Minhas B.F."/>
            <person name="Madrigal G."/>
            <person name="Bilyk K.T."/>
            <person name="Yoon V."/>
            <person name="Hune M."/>
            <person name="Gregory S."/>
            <person name="Cheng C.H.C."/>
            <person name="Catchen J.M."/>
        </authorList>
    </citation>
    <scope>NUCLEOTIDE SEQUENCE [LARGE SCALE GENOMIC DNA]</scope>
    <source>
        <strain evidence="1">JMC-PN-2008</strain>
    </source>
</reference>
<keyword evidence="2" id="KW-1185">Reference proteome</keyword>
<protein>
    <submittedName>
        <fullName evidence="1">Uncharacterized protein</fullName>
    </submittedName>
</protein>
<dbReference type="Proteomes" id="UP001346869">
    <property type="component" value="Unassembled WGS sequence"/>
</dbReference>
<dbReference type="EMBL" id="JAUZQC010000013">
    <property type="protein sequence ID" value="KAK5860636.1"/>
    <property type="molecule type" value="Genomic_DNA"/>
</dbReference>
<dbReference type="AlphaFoldDB" id="A0AAN8AFB6"/>
<sequence length="67" mass="7346">MITFTPTTIQKLLREVCRRCHGAANRGPNFPNGVGTGQRLNEWGVGGINLTILPRGPHSHHHHVSAE</sequence>
<evidence type="ECO:0000313" key="2">
    <source>
        <dbReference type="Proteomes" id="UP001346869"/>
    </source>
</evidence>